<comment type="caution">
    <text evidence="1">The sequence shown here is derived from an EMBL/GenBank/DDBJ whole genome shotgun (WGS) entry which is preliminary data.</text>
</comment>
<keyword evidence="2" id="KW-1185">Reference proteome</keyword>
<protein>
    <submittedName>
        <fullName evidence="1">Uncharacterized protein</fullName>
    </submittedName>
</protein>
<proteinExistence type="predicted"/>
<dbReference type="Proteomes" id="UP001225596">
    <property type="component" value="Unassembled WGS sequence"/>
</dbReference>
<name>A0ABU1BPZ4_9BURK</name>
<reference evidence="1 2" key="1">
    <citation type="submission" date="2023-08" db="EMBL/GenBank/DDBJ databases">
        <title>Oxalobacteraceae gen .nov., isolated from river sludge outside the plant.</title>
        <authorList>
            <person name="Zhao S.Y."/>
        </authorList>
    </citation>
    <scope>NUCLEOTIDE SEQUENCE [LARGE SCALE GENOMIC DNA]</scope>
    <source>
        <strain evidence="1 2">R-40</strain>
    </source>
</reference>
<dbReference type="EMBL" id="JAUYVH010000007">
    <property type="protein sequence ID" value="MDQ9171070.1"/>
    <property type="molecule type" value="Genomic_DNA"/>
</dbReference>
<dbReference type="RefSeq" id="WP_338437009.1">
    <property type="nucleotide sequence ID" value="NZ_JAUYVH010000007.1"/>
</dbReference>
<evidence type="ECO:0000313" key="2">
    <source>
        <dbReference type="Proteomes" id="UP001225596"/>
    </source>
</evidence>
<gene>
    <name evidence="1" type="ORF">Q8A64_11695</name>
</gene>
<feature type="non-terminal residue" evidence="1">
    <location>
        <position position="1"/>
    </location>
</feature>
<organism evidence="1 2">
    <name type="scientific">Keguizhuia sedimenti</name>
    <dbReference type="NCBI Taxonomy" id="3064264"/>
    <lineage>
        <taxon>Bacteria</taxon>
        <taxon>Pseudomonadati</taxon>
        <taxon>Pseudomonadota</taxon>
        <taxon>Betaproteobacteria</taxon>
        <taxon>Burkholderiales</taxon>
        <taxon>Oxalobacteraceae</taxon>
        <taxon>Keguizhuia</taxon>
    </lineage>
</organism>
<sequence>ASAFAASRITEIQHLIRGKCCNALVEDKEHSGVPVVRHASLAAREIVIPEMPKILADWQVSG</sequence>
<evidence type="ECO:0000313" key="1">
    <source>
        <dbReference type="EMBL" id="MDQ9171070.1"/>
    </source>
</evidence>
<accession>A0ABU1BPZ4</accession>